<proteinExistence type="predicted"/>
<reference evidence="2 3" key="2">
    <citation type="journal article" date="2008" name="Nature">
        <title>The Phaeodactylum genome reveals the evolutionary history of diatom genomes.</title>
        <authorList>
            <person name="Bowler C."/>
            <person name="Allen A.E."/>
            <person name="Badger J.H."/>
            <person name="Grimwood J."/>
            <person name="Jabbari K."/>
            <person name="Kuo A."/>
            <person name="Maheswari U."/>
            <person name="Martens C."/>
            <person name="Maumus F."/>
            <person name="Otillar R.P."/>
            <person name="Rayko E."/>
            <person name="Salamov A."/>
            <person name="Vandepoele K."/>
            <person name="Beszteri B."/>
            <person name="Gruber A."/>
            <person name="Heijde M."/>
            <person name="Katinka M."/>
            <person name="Mock T."/>
            <person name="Valentin K."/>
            <person name="Verret F."/>
            <person name="Berges J.A."/>
            <person name="Brownlee C."/>
            <person name="Cadoret J.P."/>
            <person name="Chiovitti A."/>
            <person name="Choi C.J."/>
            <person name="Coesel S."/>
            <person name="De Martino A."/>
            <person name="Detter J.C."/>
            <person name="Durkin C."/>
            <person name="Falciatore A."/>
            <person name="Fournet J."/>
            <person name="Haruta M."/>
            <person name="Huysman M.J."/>
            <person name="Jenkins B.D."/>
            <person name="Jiroutova K."/>
            <person name="Jorgensen R.E."/>
            <person name="Joubert Y."/>
            <person name="Kaplan A."/>
            <person name="Kroger N."/>
            <person name="Kroth P.G."/>
            <person name="La Roche J."/>
            <person name="Lindquist E."/>
            <person name="Lommer M."/>
            <person name="Martin-Jezequel V."/>
            <person name="Lopez P.J."/>
            <person name="Lucas S."/>
            <person name="Mangogna M."/>
            <person name="McGinnis K."/>
            <person name="Medlin L.K."/>
            <person name="Montsant A."/>
            <person name="Oudot-Le Secq M.P."/>
            <person name="Napoli C."/>
            <person name="Obornik M."/>
            <person name="Parker M.S."/>
            <person name="Petit J.L."/>
            <person name="Porcel B.M."/>
            <person name="Poulsen N."/>
            <person name="Robison M."/>
            <person name="Rychlewski L."/>
            <person name="Rynearson T.A."/>
            <person name="Schmutz J."/>
            <person name="Shapiro H."/>
            <person name="Siaut M."/>
            <person name="Stanley M."/>
            <person name="Sussman M.R."/>
            <person name="Taylor A.R."/>
            <person name="Vardi A."/>
            <person name="von Dassow P."/>
            <person name="Vyverman W."/>
            <person name="Willis A."/>
            <person name="Wyrwicz L.S."/>
            <person name="Rokhsar D.S."/>
            <person name="Weissenbach J."/>
            <person name="Armbrust E.V."/>
            <person name="Green B.R."/>
            <person name="Van de Peer Y."/>
            <person name="Grigoriev I.V."/>
        </authorList>
    </citation>
    <scope>NUCLEOTIDE SEQUENCE [LARGE SCALE GENOMIC DNA]</scope>
    <source>
        <strain evidence="2 3">CCMP1335</strain>
    </source>
</reference>
<dbReference type="RefSeq" id="XP_002294313.1">
    <property type="nucleotide sequence ID" value="XM_002294277.1"/>
</dbReference>
<dbReference type="Proteomes" id="UP000001449">
    <property type="component" value="Chromosome 15"/>
</dbReference>
<dbReference type="KEGG" id="tps:THAPSDRAFT_25087"/>
<protein>
    <submittedName>
        <fullName evidence="2">Uncharacterized protein</fullName>
    </submittedName>
</protein>
<sequence length="890" mass="100490">MATVAADKRHTEEEKEEDCGCPHQCKLFEKISSDHGIMVMLVDPSSLNNGTSSSSSSPSDLNEKEDTVSSASKSPTERMLSTVKAGTTTKTSCSCLKLYPQPDSNLPQLHPNIYIPSSLLEFPEELVKYGGGGSGVTVFGGRHPQLGSLVMKHGGHKDLVELVSLVKIERELNVRGKWKMDCLEKTGGGGGRIDCSCGDGVGEDSEEMDSSGFDNIQSTNVTKPNTSIIKRASQPILTRMGTMFRLGSRGTRSVDSLPKAGGRNDVQSTKSTATQLEETTSMVTKIGNVFLSEHIDETAHLASDEQYNSANNGDNNSYKKQMKEIQSAMDDMKRRIPAFRMIYISPMHLRERKEELVNNTFRTSRKLSLRNCDGYAEFDGFKASQHEQSNNGNGGNYHRDSLRKHSVSRKGRPISLFGASHTKSASLRVHPKHVDLCFGGSYRPWRSPEEEKFDDNHKAHSCISDVDGSDGYGSLIAFVKELHYHQQHNDWKLTLAQQTIGRSLSDPSKSATTASSLLVKGKLRGPLLNHLIDEEIRVIRNLQLLTMPEEVEVVHQVRQEYEDIITRQKDGSCVTAADVSPDANMFVGRAIHKNFDPINGRFVMLSQFALDLRMGRIHLKPKEVLPAKHLGNLFHTYLEEKGMDKVYVYEKLEGSFIFFGNESGSEHFYLHREQNHPIFASGMDQWQSLLELSLSMKSPNATNRIWTCGLTDGGLHNLFLDEEQLWMFDLGEPTLEPIPAFLTKFLMSFFHTLGMEEDEKGDWVVRFEQDDSGKLRLTEQTKELLPKVMEAFNITMDRLIKELFGGDEDVRLLMLRYVAIQLISDAAFCIEKWRTKGGGDELRSEHQDHLQKWLWRALWDVYVSEELRRRYITRTLFRKQNESRDLMAMN</sequence>
<feature type="region of interest" description="Disordered" evidence="1">
    <location>
        <begin position="383"/>
        <end position="405"/>
    </location>
</feature>
<dbReference type="HOGENOM" id="CLU_324540_0_0_1"/>
<feature type="compositionally biased region" description="Basic and acidic residues" evidence="1">
    <location>
        <begin position="1"/>
        <end position="13"/>
    </location>
</feature>
<dbReference type="AlphaFoldDB" id="B8CDS9"/>
<dbReference type="EMBL" id="CM000650">
    <property type="protein sequence ID" value="EED88668.1"/>
    <property type="molecule type" value="Genomic_DNA"/>
</dbReference>
<feature type="compositionally biased region" description="Polar residues" evidence="1">
    <location>
        <begin position="265"/>
        <end position="274"/>
    </location>
</feature>
<gene>
    <name evidence="2" type="ORF">THAPSDRAFT_25087</name>
</gene>
<keyword evidence="3" id="KW-1185">Reference proteome</keyword>
<reference evidence="2 3" key="1">
    <citation type="journal article" date="2004" name="Science">
        <title>The genome of the diatom Thalassiosira pseudonana: ecology, evolution, and metabolism.</title>
        <authorList>
            <person name="Armbrust E.V."/>
            <person name="Berges J.A."/>
            <person name="Bowler C."/>
            <person name="Green B.R."/>
            <person name="Martinez D."/>
            <person name="Putnam N.H."/>
            <person name="Zhou S."/>
            <person name="Allen A.E."/>
            <person name="Apt K.E."/>
            <person name="Bechner M."/>
            <person name="Brzezinski M.A."/>
            <person name="Chaal B.K."/>
            <person name="Chiovitti A."/>
            <person name="Davis A.K."/>
            <person name="Demarest M.S."/>
            <person name="Detter J.C."/>
            <person name="Glavina T."/>
            <person name="Goodstein D."/>
            <person name="Hadi M.Z."/>
            <person name="Hellsten U."/>
            <person name="Hildebrand M."/>
            <person name="Jenkins B.D."/>
            <person name="Jurka J."/>
            <person name="Kapitonov V.V."/>
            <person name="Kroger N."/>
            <person name="Lau W.W."/>
            <person name="Lane T.W."/>
            <person name="Larimer F.W."/>
            <person name="Lippmeier J.C."/>
            <person name="Lucas S."/>
            <person name="Medina M."/>
            <person name="Montsant A."/>
            <person name="Obornik M."/>
            <person name="Parker M.S."/>
            <person name="Palenik B."/>
            <person name="Pazour G.J."/>
            <person name="Richardson P.M."/>
            <person name="Rynearson T.A."/>
            <person name="Saito M.A."/>
            <person name="Schwartz D.C."/>
            <person name="Thamatrakoln K."/>
            <person name="Valentin K."/>
            <person name="Vardi A."/>
            <person name="Wilkerson F.P."/>
            <person name="Rokhsar D.S."/>
        </authorList>
    </citation>
    <scope>NUCLEOTIDE SEQUENCE [LARGE SCALE GENOMIC DNA]</scope>
    <source>
        <strain evidence="2 3">CCMP1335</strain>
    </source>
</reference>
<evidence type="ECO:0000313" key="2">
    <source>
        <dbReference type="EMBL" id="EED88668.1"/>
    </source>
</evidence>
<accession>B8CDS9</accession>
<dbReference type="InParanoid" id="B8CDS9"/>
<feature type="region of interest" description="Disordered" evidence="1">
    <location>
        <begin position="43"/>
        <end position="84"/>
    </location>
</feature>
<evidence type="ECO:0000313" key="3">
    <source>
        <dbReference type="Proteomes" id="UP000001449"/>
    </source>
</evidence>
<dbReference type="eggNOG" id="ENOG502SIMV">
    <property type="taxonomic scope" value="Eukaryota"/>
</dbReference>
<organism evidence="2 3">
    <name type="scientific">Thalassiosira pseudonana</name>
    <name type="common">Marine diatom</name>
    <name type="synonym">Cyclotella nana</name>
    <dbReference type="NCBI Taxonomy" id="35128"/>
    <lineage>
        <taxon>Eukaryota</taxon>
        <taxon>Sar</taxon>
        <taxon>Stramenopiles</taxon>
        <taxon>Ochrophyta</taxon>
        <taxon>Bacillariophyta</taxon>
        <taxon>Coscinodiscophyceae</taxon>
        <taxon>Thalassiosirophycidae</taxon>
        <taxon>Thalassiosirales</taxon>
        <taxon>Thalassiosiraceae</taxon>
        <taxon>Thalassiosira</taxon>
    </lineage>
</organism>
<dbReference type="OMA" id="FLTKFLM"/>
<dbReference type="PaxDb" id="35128-Thaps25087"/>
<feature type="compositionally biased region" description="Low complexity" evidence="1">
    <location>
        <begin position="43"/>
        <end position="60"/>
    </location>
</feature>
<feature type="region of interest" description="Disordered" evidence="1">
    <location>
        <begin position="1"/>
        <end position="20"/>
    </location>
</feature>
<feature type="region of interest" description="Disordered" evidence="1">
    <location>
        <begin position="249"/>
        <end position="274"/>
    </location>
</feature>
<dbReference type="GeneID" id="7443993"/>
<name>B8CDS9_THAPS</name>
<evidence type="ECO:0000256" key="1">
    <source>
        <dbReference type="SAM" id="MobiDB-lite"/>
    </source>
</evidence>